<protein>
    <submittedName>
        <fullName evidence="5">OmpH family outer membrane protein</fullName>
    </submittedName>
</protein>
<dbReference type="PANTHER" id="PTHR35089:SF1">
    <property type="entry name" value="CHAPERONE PROTEIN SKP"/>
    <property type="match status" value="1"/>
</dbReference>
<evidence type="ECO:0000256" key="2">
    <source>
        <dbReference type="ARBA" id="ARBA00022729"/>
    </source>
</evidence>
<name>A0ABP7H125_9FLAO</name>
<dbReference type="EMBL" id="BAABBI010000001">
    <property type="protein sequence ID" value="GAA3779908.1"/>
    <property type="molecule type" value="Genomic_DNA"/>
</dbReference>
<evidence type="ECO:0000313" key="5">
    <source>
        <dbReference type="EMBL" id="GAA3779908.1"/>
    </source>
</evidence>
<sequence length="169" mass="19150">MKQFRTLLFAAVLFLGATSFMQAQSKVAHINTQELIQAMPEWKTAQGEMDKLGKTYEADIKEMVTTYQNKMKQYESEASTKTDEENQKRLVEVQTMQQNIQQYQGTAQQEMQKKEVELLKPITEKAKAAILKVAKAQGYQYVLDSTQGGGVIMADGKNLLEDVKKELGF</sequence>
<evidence type="ECO:0000313" key="6">
    <source>
        <dbReference type="Proteomes" id="UP001501456"/>
    </source>
</evidence>
<dbReference type="Proteomes" id="UP001501456">
    <property type="component" value="Unassembled WGS sequence"/>
</dbReference>
<proteinExistence type="inferred from homology"/>
<feature type="signal peptide" evidence="4">
    <location>
        <begin position="1"/>
        <end position="23"/>
    </location>
</feature>
<dbReference type="RefSeq" id="WP_344727879.1">
    <property type="nucleotide sequence ID" value="NZ_BAABBI010000001.1"/>
</dbReference>
<dbReference type="SUPFAM" id="SSF111384">
    <property type="entry name" value="OmpH-like"/>
    <property type="match status" value="1"/>
</dbReference>
<dbReference type="PANTHER" id="PTHR35089">
    <property type="entry name" value="CHAPERONE PROTEIN SKP"/>
    <property type="match status" value="1"/>
</dbReference>
<accession>A0ABP7H125</accession>
<evidence type="ECO:0000256" key="4">
    <source>
        <dbReference type="SAM" id="SignalP"/>
    </source>
</evidence>
<evidence type="ECO:0000256" key="1">
    <source>
        <dbReference type="ARBA" id="ARBA00009091"/>
    </source>
</evidence>
<gene>
    <name evidence="5" type="ORF">GCM10022271_10200</name>
</gene>
<keyword evidence="3" id="KW-0175">Coiled coil</keyword>
<feature type="coiled-coil region" evidence="3">
    <location>
        <begin position="57"/>
        <end position="113"/>
    </location>
</feature>
<feature type="chain" id="PRO_5046382469" evidence="4">
    <location>
        <begin position="24"/>
        <end position="169"/>
    </location>
</feature>
<comment type="similarity">
    <text evidence="1">Belongs to the Skp family.</text>
</comment>
<dbReference type="SMART" id="SM00935">
    <property type="entry name" value="OmpH"/>
    <property type="match status" value="1"/>
</dbReference>
<organism evidence="5 6">
    <name type="scientific">Corallibacter vietnamensis</name>
    <dbReference type="NCBI Taxonomy" id="904130"/>
    <lineage>
        <taxon>Bacteria</taxon>
        <taxon>Pseudomonadati</taxon>
        <taxon>Bacteroidota</taxon>
        <taxon>Flavobacteriia</taxon>
        <taxon>Flavobacteriales</taxon>
        <taxon>Flavobacteriaceae</taxon>
        <taxon>Corallibacter</taxon>
    </lineage>
</organism>
<dbReference type="InterPro" id="IPR005632">
    <property type="entry name" value="Chaperone_Skp"/>
</dbReference>
<dbReference type="Pfam" id="PF03938">
    <property type="entry name" value="OmpH"/>
    <property type="match status" value="1"/>
</dbReference>
<dbReference type="InterPro" id="IPR024930">
    <property type="entry name" value="Skp_dom_sf"/>
</dbReference>
<comment type="caution">
    <text evidence="5">The sequence shown here is derived from an EMBL/GenBank/DDBJ whole genome shotgun (WGS) entry which is preliminary data.</text>
</comment>
<dbReference type="Gene3D" id="3.30.910.20">
    <property type="entry name" value="Skp domain"/>
    <property type="match status" value="1"/>
</dbReference>
<keyword evidence="6" id="KW-1185">Reference proteome</keyword>
<reference evidence="6" key="1">
    <citation type="journal article" date="2019" name="Int. J. Syst. Evol. Microbiol.">
        <title>The Global Catalogue of Microorganisms (GCM) 10K type strain sequencing project: providing services to taxonomists for standard genome sequencing and annotation.</title>
        <authorList>
            <consortium name="The Broad Institute Genomics Platform"/>
            <consortium name="The Broad Institute Genome Sequencing Center for Infectious Disease"/>
            <person name="Wu L."/>
            <person name="Ma J."/>
        </authorList>
    </citation>
    <scope>NUCLEOTIDE SEQUENCE [LARGE SCALE GENOMIC DNA]</scope>
    <source>
        <strain evidence="6">JCM 17525</strain>
    </source>
</reference>
<evidence type="ECO:0000256" key="3">
    <source>
        <dbReference type="SAM" id="Coils"/>
    </source>
</evidence>
<keyword evidence="2 4" id="KW-0732">Signal</keyword>